<dbReference type="SMART" id="SM01411">
    <property type="entry name" value="Ephrin_rec_like"/>
    <property type="match status" value="9"/>
</dbReference>
<dbReference type="InterPro" id="IPR011641">
    <property type="entry name" value="Tyr-kin_ephrin_A/B_rcpt-like"/>
</dbReference>
<evidence type="ECO:0000256" key="2">
    <source>
        <dbReference type="PROSITE-ProRule" id="PRU00076"/>
    </source>
</evidence>
<dbReference type="Pfam" id="PF07699">
    <property type="entry name" value="Ephrin_rec_like"/>
    <property type="match status" value="3"/>
</dbReference>
<dbReference type="InterPro" id="IPR029032">
    <property type="entry name" value="AhpD-like"/>
</dbReference>
<dbReference type="InterPro" id="IPR013517">
    <property type="entry name" value="FG-GAP"/>
</dbReference>
<feature type="disulfide bond" evidence="2">
    <location>
        <begin position="1191"/>
        <end position="1200"/>
    </location>
</feature>
<feature type="region of interest" description="Disordered" evidence="3">
    <location>
        <begin position="2238"/>
        <end position="2258"/>
    </location>
</feature>
<feature type="transmembrane region" description="Helical" evidence="4">
    <location>
        <begin position="1903"/>
        <end position="1921"/>
    </location>
</feature>
<evidence type="ECO:0000313" key="6">
    <source>
        <dbReference type="EMBL" id="CAI4014331.1"/>
    </source>
</evidence>
<reference evidence="7" key="2">
    <citation type="submission" date="2024-04" db="EMBL/GenBank/DDBJ databases">
        <authorList>
            <person name="Chen Y."/>
            <person name="Shah S."/>
            <person name="Dougan E. K."/>
            <person name="Thang M."/>
            <person name="Chan C."/>
        </authorList>
    </citation>
    <scope>NUCLEOTIDE SEQUENCE [LARGE SCALE GENOMIC DNA]</scope>
</reference>
<keyword evidence="9" id="KW-1185">Reference proteome</keyword>
<evidence type="ECO:0000313" key="8">
    <source>
        <dbReference type="EMBL" id="CAL4801643.1"/>
    </source>
</evidence>
<dbReference type="InterPro" id="IPR028994">
    <property type="entry name" value="Integrin_alpha_N"/>
</dbReference>
<feature type="transmembrane region" description="Helical" evidence="4">
    <location>
        <begin position="1786"/>
        <end position="1808"/>
    </location>
</feature>
<dbReference type="PANTHER" id="PTHR46967:SF2">
    <property type="entry name" value="SUSHI, VON WILLEBRAND FACTOR TYPE A, EGF AND PENTRAXIN DOMAIN-CONTAINING PROTEIN 1-LIKE"/>
    <property type="match status" value="1"/>
</dbReference>
<proteinExistence type="predicted"/>
<feature type="compositionally biased region" description="Basic and acidic residues" evidence="3">
    <location>
        <begin position="2246"/>
        <end position="2258"/>
    </location>
</feature>
<dbReference type="EMBL" id="CAMXCT010006290">
    <property type="protein sequence ID" value="CAI4014331.1"/>
    <property type="molecule type" value="Genomic_DNA"/>
</dbReference>
<feature type="region of interest" description="Disordered" evidence="3">
    <location>
        <begin position="187"/>
        <end position="215"/>
    </location>
</feature>
<keyword evidence="2" id="KW-1015">Disulfide bond</keyword>
<dbReference type="SUPFAM" id="SSF69318">
    <property type="entry name" value="Integrin alpha N-terminal domain"/>
    <property type="match status" value="1"/>
</dbReference>
<dbReference type="SUPFAM" id="SSF69118">
    <property type="entry name" value="AhpD-like"/>
    <property type="match status" value="1"/>
</dbReference>
<dbReference type="SUPFAM" id="SSF57184">
    <property type="entry name" value="Growth factor receptor domain"/>
    <property type="match status" value="3"/>
</dbReference>
<dbReference type="EMBL" id="CAMXCT030006290">
    <property type="protein sequence ID" value="CAL4801643.1"/>
    <property type="molecule type" value="Genomic_DNA"/>
</dbReference>
<keyword evidence="2" id="KW-0245">EGF-like domain</keyword>
<feature type="transmembrane region" description="Helical" evidence="4">
    <location>
        <begin position="1927"/>
        <end position="1945"/>
    </location>
</feature>
<keyword evidence="4" id="KW-1133">Transmembrane helix</keyword>
<sequence length="2258" mass="244979">MLRLRLDRDDKGAPFGLIQFKELGIARGCCHLTEAAPFLFRSFGPLGFVQQFPGFTKPRTRDLLLVSRGLRRTFLVDDHVVLISESKSEVNSTDIEEATVEFQHPCIDRALAAASGGEQTKAPQGKFWEDLAEKRRQLYNSKLEQVRQNAEAILGPGVAPSPPPSPEEDDFFAWAKQAVAWAVPMDPAAEEAQEEAPDGIQEEEERGPVDLEEHPDIVPGTELAVLNDSSEEEISDGASEEGGVDVVGGAFADGPKARRQRRAALRAQRNKTRPKVAVTQVTPSQWAAQRAQAMERLQSSPAQWAAARQRALERLKAKRPAAGHVVSLEEVQLEETEMVLETVPETVPETVLDLDVEPKPKRARLCILRTVQRTGAKYALWSHQKLAAAAGSSGRQVATGVPADVIETLSQGRDCKECQSLDARESAALALSDALLEAGMNVSEATYAVALGALGERQTFEVACTVGFYLLLSSVLKTFDVCLPNPGSVESTCLAWRWDISPTARLFPHIAGDRNQLEGLCLAVTHQELSRMQEYGPATETPELRCAFPVSVAARQKALAKSRQLCAEEKEDETFKTKVKPLLQGFQGRTLSRLSDTLRFADWDSDGDMDILVTANNSLWFYERLPGDAFEKHQLMNLPSRPGQLQGFEVADWDGDKKPDILMCLLSGYSGYFQYLLDLLDGTAVRSVRFLSHSVVLAGVTNISEQPMILQTNASHLRACNMQAVDFDEDGDLDLVMGKGYFERVLDELEERTGEQNPLQAFPGQVERIADLDGDGRLDVLVAARNSAEKRWRYFRRTAAGTFVESWENPLAEMQPSKYSYDITDTLTDTTCSPVEIHVADWNSDGLSDVLFVGFCDVRSYYQHVVDRDLRRNSHFKMYEDIQLSRRSSFVVQDWNEDGFEDVMVVEGGKYGNGWTLRRYEFQPGHMKEVLGLSGTLNLNNFGFGTFLGVSFNNGFALVDWDRDGALDLLIASEYDGKLHFQPNLGEEPAEHPFKKIELKKQPDQDRTIWIFAKPMVVDWDNDGDFDLFLGPPDGRYFEHLADGSLREKQSPLVSAMQSLPPNSDHTGRRRRAVYARNWQFVDCDADGDLDLIQIPDSNAPAQACEHDDGTHELRCDPDFLCLGTDVSQYQGGAADEGSFFSVLDGQLKLFVRRPSAFGVGIELWTPGFCVPSDLCNNKGRCVPGESHCRCNLGHEAADCSSCHEHFYSVRREELQVQHCKACPGDVAGGKVCYGRGTCFDDAMAKSLQQESMAAWMAIGNGSCNCTEAHFHGTDEDGRSACMDGHCPAGTEEVDGTCNSCAGGSFSAAGGLCQECGAGKFSRRGSTNCSSCAAGRVSKTSGSSTCEPCRAGTYESDNQFCNACPRGQISVAGSAACSPCDAGRFAKDGVVCEACPDGTISINGSSECHSCPSGTYSDPGSNSCSECPAGTISKVPGSIACQPCAAGTYAQQASANCNLCPRGTISKEGSAACSPCEAGRFTRESRTCERCPGGTISEKGSSECRSCPAGNYSRAGSSSCSKCPAGAISQVAGSSACEACRAGTYEINRQVCNACPQGKISAVAGSAACSPCDAGRFAKEAMTCEQCPNGTISAAGRSECQSCPSGTYSHPGSNNCSECPAGTISKVPGSTECWQCAAGTFSSAGSSECRNCPAGQFSEAGSRNCSECPIGEISKDPGSIACEACPAGTHEVDKQFCNLCQQGTISVAGSGTCSPCDAGRFAKDALTCEPCKGGTFAGPNSSSCENCGLGEVSLPNSATCRSCNDLLVRAGPDATGQTCEVEAMDIVLGLICCMTAACFCFLFLTGCFGRLPISDVSSQGDKVVITTSIAHHFLKRAHPVVSFTGTGVPNLDSTSTWKVRTLSSYQLTLHGEQASIPLDTSKGQIRLNFPHPFLCMGMWRCPLLGWCLFFATATVTAGVAGRLMFSLTALACGFGFCTGLLAFAFRRRQGERTPLAKRRRQFLTEWPLALARCDRGPDRSMTAGQLLDFLQFFESFIKERSMYFVCSNIVKPLTEPFQLSFVELLGPTKMQWFVSHYWGMPVRHFSDAIRKHAQCCEGDWRDSAYWICTFSNSQWDVKAELGHGKWQESSFYLALRSPDCQGTTMIIDELVLPLQRIWCLFEVYQTISLSQSECFQGLLLCTSAGVLQKGNAGTDVAVAVAKTVADLDTRSAEATEESDRLMIHALIESMPGGFDAMNTFVRATICKALEASHIHYETTLKTLMQNLTSQVVPSAPLPTLLTSSARRAEQAETKSDTS</sequence>
<comment type="caution">
    <text evidence="2">Lacks conserved residue(s) required for the propagation of feature annotation.</text>
</comment>
<feature type="compositionally biased region" description="Acidic residues" evidence="3">
    <location>
        <begin position="232"/>
        <end position="243"/>
    </location>
</feature>
<dbReference type="EMBL" id="CAMXCT020006290">
    <property type="protein sequence ID" value="CAL1167706.1"/>
    <property type="molecule type" value="Genomic_DNA"/>
</dbReference>
<dbReference type="InterPro" id="IPR000742">
    <property type="entry name" value="EGF"/>
</dbReference>
<dbReference type="Gene3D" id="2.130.10.130">
    <property type="entry name" value="Integrin alpha, N-terminal"/>
    <property type="match status" value="2"/>
</dbReference>
<feature type="region of interest" description="Disordered" evidence="3">
    <location>
        <begin position="232"/>
        <end position="257"/>
    </location>
</feature>
<dbReference type="InterPro" id="IPR009030">
    <property type="entry name" value="Growth_fac_rcpt_cys_sf"/>
</dbReference>
<gene>
    <name evidence="6" type="ORF">C1SCF055_LOCUS39241</name>
</gene>
<keyword evidence="4" id="KW-0472">Membrane</keyword>
<dbReference type="Gene3D" id="1.20.1290.10">
    <property type="entry name" value="AhpD-like"/>
    <property type="match status" value="1"/>
</dbReference>
<evidence type="ECO:0000256" key="1">
    <source>
        <dbReference type="ARBA" id="ARBA00022729"/>
    </source>
</evidence>
<dbReference type="Pfam" id="PF13517">
    <property type="entry name" value="FG-GAP_3"/>
    <property type="match status" value="2"/>
</dbReference>
<feature type="domain" description="EGF-like" evidence="5">
    <location>
        <begin position="1166"/>
        <end position="1201"/>
    </location>
</feature>
<feature type="compositionally biased region" description="Acidic residues" evidence="3">
    <location>
        <begin position="188"/>
        <end position="205"/>
    </location>
</feature>
<keyword evidence="1" id="KW-0732">Signal</keyword>
<evidence type="ECO:0000259" key="5">
    <source>
        <dbReference type="PROSITE" id="PS50026"/>
    </source>
</evidence>
<comment type="caution">
    <text evidence="6">The sequence shown here is derived from an EMBL/GenBank/DDBJ whole genome shotgun (WGS) entry which is preliminary data.</text>
</comment>
<dbReference type="Proteomes" id="UP001152797">
    <property type="component" value="Unassembled WGS sequence"/>
</dbReference>
<dbReference type="PROSITE" id="PS50026">
    <property type="entry name" value="EGF_3"/>
    <property type="match status" value="1"/>
</dbReference>
<protein>
    <submittedName>
        <fullName evidence="8">Extracellular matrix protein FRAS1</fullName>
    </submittedName>
</protein>
<evidence type="ECO:0000256" key="3">
    <source>
        <dbReference type="SAM" id="MobiDB-lite"/>
    </source>
</evidence>
<feature type="compositionally biased region" description="Basic and acidic residues" evidence="3">
    <location>
        <begin position="206"/>
        <end position="215"/>
    </location>
</feature>
<accession>A0A9P1DQC0</accession>
<dbReference type="Gene3D" id="2.10.50.10">
    <property type="entry name" value="Tumor Necrosis Factor Receptor, subunit A, domain 2"/>
    <property type="match status" value="5"/>
</dbReference>
<evidence type="ECO:0000313" key="7">
    <source>
        <dbReference type="EMBL" id="CAL1167706.1"/>
    </source>
</evidence>
<dbReference type="OrthoDB" id="428759at2759"/>
<organism evidence="6">
    <name type="scientific">Cladocopium goreaui</name>
    <dbReference type="NCBI Taxonomy" id="2562237"/>
    <lineage>
        <taxon>Eukaryota</taxon>
        <taxon>Sar</taxon>
        <taxon>Alveolata</taxon>
        <taxon>Dinophyceae</taxon>
        <taxon>Suessiales</taxon>
        <taxon>Symbiodiniaceae</taxon>
        <taxon>Cladocopium</taxon>
    </lineage>
</organism>
<dbReference type="PANTHER" id="PTHR46967">
    <property type="entry name" value="INSULIN-LIKE GROWTH FACTOR BINDING PROTEIN,N-TERMINAL"/>
    <property type="match status" value="1"/>
</dbReference>
<name>A0A9P1DQC0_9DINO</name>
<evidence type="ECO:0000313" key="9">
    <source>
        <dbReference type="Proteomes" id="UP001152797"/>
    </source>
</evidence>
<reference evidence="6" key="1">
    <citation type="submission" date="2022-10" db="EMBL/GenBank/DDBJ databases">
        <authorList>
            <person name="Chen Y."/>
            <person name="Dougan E. K."/>
            <person name="Chan C."/>
            <person name="Rhodes N."/>
            <person name="Thang M."/>
        </authorList>
    </citation>
    <scope>NUCLEOTIDE SEQUENCE</scope>
</reference>
<evidence type="ECO:0000256" key="4">
    <source>
        <dbReference type="SAM" id="Phobius"/>
    </source>
</evidence>
<keyword evidence="4" id="KW-0812">Transmembrane</keyword>